<reference evidence="1" key="2">
    <citation type="journal article" date="2015" name="Fish Shellfish Immunol.">
        <title>Early steps in the European eel (Anguilla anguilla)-Vibrio vulnificus interaction in the gills: Role of the RtxA13 toxin.</title>
        <authorList>
            <person name="Callol A."/>
            <person name="Pajuelo D."/>
            <person name="Ebbesson L."/>
            <person name="Teles M."/>
            <person name="MacKenzie S."/>
            <person name="Amaro C."/>
        </authorList>
    </citation>
    <scope>NUCLEOTIDE SEQUENCE</scope>
</reference>
<reference evidence="1" key="1">
    <citation type="submission" date="2014-11" db="EMBL/GenBank/DDBJ databases">
        <authorList>
            <person name="Amaro Gonzalez C."/>
        </authorList>
    </citation>
    <scope>NUCLEOTIDE SEQUENCE</scope>
</reference>
<accession>A0A0E9V7W5</accession>
<sequence length="11" mass="1419">MCRMKDLLDFF</sequence>
<dbReference type="EMBL" id="GBXM01035027">
    <property type="protein sequence ID" value="JAH73550.1"/>
    <property type="molecule type" value="Transcribed_RNA"/>
</dbReference>
<proteinExistence type="predicted"/>
<evidence type="ECO:0000313" key="1">
    <source>
        <dbReference type="EMBL" id="JAH73550.1"/>
    </source>
</evidence>
<organism evidence="1">
    <name type="scientific">Anguilla anguilla</name>
    <name type="common">European freshwater eel</name>
    <name type="synonym">Muraena anguilla</name>
    <dbReference type="NCBI Taxonomy" id="7936"/>
    <lineage>
        <taxon>Eukaryota</taxon>
        <taxon>Metazoa</taxon>
        <taxon>Chordata</taxon>
        <taxon>Craniata</taxon>
        <taxon>Vertebrata</taxon>
        <taxon>Euteleostomi</taxon>
        <taxon>Actinopterygii</taxon>
        <taxon>Neopterygii</taxon>
        <taxon>Teleostei</taxon>
        <taxon>Anguilliformes</taxon>
        <taxon>Anguillidae</taxon>
        <taxon>Anguilla</taxon>
    </lineage>
</organism>
<name>A0A0E9V7W5_ANGAN</name>
<protein>
    <submittedName>
        <fullName evidence="1">Uncharacterized protein</fullName>
    </submittedName>
</protein>